<dbReference type="Gene3D" id="3.10.620.30">
    <property type="match status" value="1"/>
</dbReference>
<dbReference type="Pfam" id="PF23265">
    <property type="entry name" value="Ig-like_KY"/>
    <property type="match status" value="1"/>
</dbReference>
<dbReference type="GO" id="GO:0005737">
    <property type="term" value="C:cytoplasm"/>
    <property type="evidence" value="ECO:0007669"/>
    <property type="project" value="TreeGrafter"/>
</dbReference>
<feature type="domain" description="Transglutaminase-like" evidence="2">
    <location>
        <begin position="113"/>
        <end position="180"/>
    </location>
</feature>
<keyword evidence="1" id="KW-0472">Membrane</keyword>
<dbReference type="InterPro" id="IPR038765">
    <property type="entry name" value="Papain-like_cys_pep_sf"/>
</dbReference>
<reference evidence="3 4" key="1">
    <citation type="submission" date="2017-10" db="EMBL/GenBank/DDBJ databases">
        <title>Novel microbial diversity and functional potential in the marine mammal oral microbiome.</title>
        <authorList>
            <person name="Dudek N.K."/>
            <person name="Sun C.L."/>
            <person name="Burstein D."/>
            <person name="Kantor R.S."/>
            <person name="Aliaga Goltsman D.S."/>
            <person name="Bik E.M."/>
            <person name="Thomas B.C."/>
            <person name="Banfield J.F."/>
            <person name="Relman D.A."/>
        </authorList>
    </citation>
    <scope>NUCLEOTIDE SEQUENCE [LARGE SCALE GENOMIC DNA]</scope>
    <source>
        <strain evidence="3">DOLJORAL78_47_16</strain>
    </source>
</reference>
<organism evidence="3 4">
    <name type="scientific">candidate division KSB3 bacterium</name>
    <dbReference type="NCBI Taxonomy" id="2044937"/>
    <lineage>
        <taxon>Bacteria</taxon>
        <taxon>candidate division KSB3</taxon>
    </lineage>
</organism>
<dbReference type="EMBL" id="PDSK01000152">
    <property type="protein sequence ID" value="PIE31349.1"/>
    <property type="molecule type" value="Genomic_DNA"/>
</dbReference>
<keyword evidence="1" id="KW-1133">Transmembrane helix</keyword>
<evidence type="ECO:0000313" key="3">
    <source>
        <dbReference type="EMBL" id="PIE31349.1"/>
    </source>
</evidence>
<dbReference type="InterPro" id="IPR052557">
    <property type="entry name" value="CAP/Cytokinesis_protein"/>
</dbReference>
<keyword evidence="1" id="KW-0812">Transmembrane</keyword>
<dbReference type="PANTHER" id="PTHR46333">
    <property type="entry name" value="CYTOKINESIS PROTEIN 3"/>
    <property type="match status" value="1"/>
</dbReference>
<protein>
    <recommendedName>
        <fullName evidence="2">Transglutaminase-like domain-containing protein</fullName>
    </recommendedName>
</protein>
<dbReference type="SMART" id="SM00460">
    <property type="entry name" value="TGc"/>
    <property type="match status" value="1"/>
</dbReference>
<dbReference type="PANTHER" id="PTHR46333:SF2">
    <property type="entry name" value="CYTOKINESIS PROTEIN 3"/>
    <property type="match status" value="1"/>
</dbReference>
<dbReference type="InterPro" id="IPR056564">
    <property type="entry name" value="Ig-like_KY"/>
</dbReference>
<name>A0A2G6K994_9BACT</name>
<gene>
    <name evidence="3" type="ORF">CSA56_18500</name>
</gene>
<evidence type="ECO:0000313" key="4">
    <source>
        <dbReference type="Proteomes" id="UP000230821"/>
    </source>
</evidence>
<comment type="caution">
    <text evidence="3">The sequence shown here is derived from an EMBL/GenBank/DDBJ whole genome shotgun (WGS) entry which is preliminary data.</text>
</comment>
<evidence type="ECO:0000256" key="1">
    <source>
        <dbReference type="SAM" id="Phobius"/>
    </source>
</evidence>
<accession>A0A2G6K994</accession>
<sequence>MGKIGVLSAVMFIVVCIGYFVFDFYPEVFEFGKPQEQSLPEKPIPAASIDTHALQTSARVEQSVETLANYLIQPAANDYDKVRAIYRWMTANIGYDSQALFSGNYNAQSPEDVLHSRRAICSGYTALFEALGQGAGLQTMTIDGYSKGYGYSAEANQLNADHAWNAVKLDGQWRLLDVTWGAGYLNEHGQFVRQFSEHYFLTDPQHFIYDHFPEDPQWQLLNPTVSLRQYQEFPTLKPAFFANNLALKSHLNGKITVNSPLQIRLTAPPGVDFTARVRQGNTEFPRSMTFWQKSPEDVILYAAFPQPGSYLLRIFAKPEQEPEQYAWAAEFTIEANTSSPAFPVTYQSFYDSGSYLHEPMTGQLQTGTQHFRLKVPGAEDVAVVMGEQWHTLSKQGSEFVGNVTVQRGEVGVYAKFPGQTQFSGLLQYMGQ</sequence>
<evidence type="ECO:0000259" key="2">
    <source>
        <dbReference type="SMART" id="SM00460"/>
    </source>
</evidence>
<dbReference type="Proteomes" id="UP000230821">
    <property type="component" value="Unassembled WGS sequence"/>
</dbReference>
<dbReference type="AlphaFoldDB" id="A0A2G6K994"/>
<dbReference type="SUPFAM" id="SSF54001">
    <property type="entry name" value="Cysteine proteinases"/>
    <property type="match status" value="1"/>
</dbReference>
<dbReference type="InterPro" id="IPR002931">
    <property type="entry name" value="Transglutaminase-like"/>
</dbReference>
<dbReference type="Pfam" id="PF01841">
    <property type="entry name" value="Transglut_core"/>
    <property type="match status" value="1"/>
</dbReference>
<proteinExistence type="predicted"/>
<feature type="transmembrane region" description="Helical" evidence="1">
    <location>
        <begin position="6"/>
        <end position="25"/>
    </location>
</feature>